<name>A0AAE0HMN3_9PEZI</name>
<reference evidence="1" key="2">
    <citation type="submission" date="2023-06" db="EMBL/GenBank/DDBJ databases">
        <authorList>
            <consortium name="Lawrence Berkeley National Laboratory"/>
            <person name="Haridas S."/>
            <person name="Hensen N."/>
            <person name="Bonometti L."/>
            <person name="Westerberg I."/>
            <person name="Brannstrom I.O."/>
            <person name="Guillou S."/>
            <person name="Cros-Aarteil S."/>
            <person name="Calhoun S."/>
            <person name="Kuo A."/>
            <person name="Mondo S."/>
            <person name="Pangilinan J."/>
            <person name="Riley R."/>
            <person name="Labutti K."/>
            <person name="Andreopoulos B."/>
            <person name="Lipzen A."/>
            <person name="Chen C."/>
            <person name="Yanf M."/>
            <person name="Daum C."/>
            <person name="Ng V."/>
            <person name="Clum A."/>
            <person name="Steindorff A."/>
            <person name="Ohm R."/>
            <person name="Martin F."/>
            <person name="Silar P."/>
            <person name="Natvig D."/>
            <person name="Lalanne C."/>
            <person name="Gautier V."/>
            <person name="Ament-Velasquez S.L."/>
            <person name="Kruys A."/>
            <person name="Hutchinson M.I."/>
            <person name="Powell A.J."/>
            <person name="Barry K."/>
            <person name="Miller A.N."/>
            <person name="Grigoriev I.V."/>
            <person name="Debuchy R."/>
            <person name="Gladieux P."/>
            <person name="Thoren M.H."/>
            <person name="Johannesson H."/>
        </authorList>
    </citation>
    <scope>NUCLEOTIDE SEQUENCE</scope>
    <source>
        <strain evidence="1">CBS 168.71</strain>
    </source>
</reference>
<evidence type="ECO:0000313" key="2">
    <source>
        <dbReference type="Proteomes" id="UP001278766"/>
    </source>
</evidence>
<reference evidence="1" key="1">
    <citation type="journal article" date="2023" name="Mol. Phylogenet. Evol.">
        <title>Genome-scale phylogeny and comparative genomics of the fungal order Sordariales.</title>
        <authorList>
            <person name="Hensen N."/>
            <person name="Bonometti L."/>
            <person name="Westerberg I."/>
            <person name="Brannstrom I.O."/>
            <person name="Guillou S."/>
            <person name="Cros-Aarteil S."/>
            <person name="Calhoun S."/>
            <person name="Haridas S."/>
            <person name="Kuo A."/>
            <person name="Mondo S."/>
            <person name="Pangilinan J."/>
            <person name="Riley R."/>
            <person name="LaButti K."/>
            <person name="Andreopoulos B."/>
            <person name="Lipzen A."/>
            <person name="Chen C."/>
            <person name="Yan M."/>
            <person name="Daum C."/>
            <person name="Ng V."/>
            <person name="Clum A."/>
            <person name="Steindorff A."/>
            <person name="Ohm R.A."/>
            <person name="Martin F."/>
            <person name="Silar P."/>
            <person name="Natvig D.O."/>
            <person name="Lalanne C."/>
            <person name="Gautier V."/>
            <person name="Ament-Velasquez S.L."/>
            <person name="Kruys A."/>
            <person name="Hutchinson M.I."/>
            <person name="Powell A.J."/>
            <person name="Barry K."/>
            <person name="Miller A.N."/>
            <person name="Grigoriev I.V."/>
            <person name="Debuchy R."/>
            <person name="Gladieux P."/>
            <person name="Hiltunen Thoren M."/>
            <person name="Johannesson H."/>
        </authorList>
    </citation>
    <scope>NUCLEOTIDE SEQUENCE</scope>
    <source>
        <strain evidence="1">CBS 168.71</strain>
    </source>
</reference>
<protein>
    <submittedName>
        <fullName evidence="1">Uncharacterized protein</fullName>
    </submittedName>
</protein>
<dbReference type="AlphaFoldDB" id="A0AAE0HMN3"/>
<comment type="caution">
    <text evidence="1">The sequence shown here is derived from an EMBL/GenBank/DDBJ whole genome shotgun (WGS) entry which is preliminary data.</text>
</comment>
<dbReference type="RefSeq" id="XP_062662862.1">
    <property type="nucleotide sequence ID" value="XM_062809059.1"/>
</dbReference>
<sequence length="399" mass="43922">MGFFNCRTFGRLGSALPGWHFLKIPWLHGLFARKTCPPAKFTQSPSSPRQTQPLPPIGSYFCTSKESSNILVHVGTSRGCWAKRIRSIHQSPRRPVPPGSCTVYALWTGRTARSESMHVRRPLTSWDGVRPARGANDSSPLVRLSESPTPTKALSCTVLYCLDRVPNTQDHGTSTFRCIRSRWSQFLPVPRVPTRTCFTQFPSLLVWKSRSRGRSDAIGGFSASSLLASVSMRETSAKAVEKRGQTDGENRVALTSLSPDPFSRINGVLPLWSFRPGPTRVALLVANFHAVVHMYIVTYMYCPRPPERTRPEPALSARARSLPAVLDQVLVGTSAIPSLPTPPTWTALARTADPWPISYVMGKIAAGKVVTLAHPHGLLDGVCMSCLSEIGVERAQIWK</sequence>
<keyword evidence="2" id="KW-1185">Reference proteome</keyword>
<dbReference type="Proteomes" id="UP001278766">
    <property type="component" value="Unassembled WGS sequence"/>
</dbReference>
<organism evidence="1 2">
    <name type="scientific">Chaetomium fimeti</name>
    <dbReference type="NCBI Taxonomy" id="1854472"/>
    <lineage>
        <taxon>Eukaryota</taxon>
        <taxon>Fungi</taxon>
        <taxon>Dikarya</taxon>
        <taxon>Ascomycota</taxon>
        <taxon>Pezizomycotina</taxon>
        <taxon>Sordariomycetes</taxon>
        <taxon>Sordariomycetidae</taxon>
        <taxon>Sordariales</taxon>
        <taxon>Chaetomiaceae</taxon>
        <taxon>Chaetomium</taxon>
    </lineage>
</organism>
<dbReference type="EMBL" id="JAUEPN010000002">
    <property type="protein sequence ID" value="KAK3299348.1"/>
    <property type="molecule type" value="Genomic_DNA"/>
</dbReference>
<accession>A0AAE0HMN3</accession>
<gene>
    <name evidence="1" type="ORF">B0H64DRAFT_98577</name>
</gene>
<proteinExistence type="predicted"/>
<dbReference type="GeneID" id="87846007"/>
<evidence type="ECO:0000313" key="1">
    <source>
        <dbReference type="EMBL" id="KAK3299348.1"/>
    </source>
</evidence>